<reference evidence="2 3" key="1">
    <citation type="submission" date="2024-04" db="EMBL/GenBank/DDBJ databases">
        <title>Genome assembly C_amara_ONT_v2.</title>
        <authorList>
            <person name="Yant L."/>
            <person name="Moore C."/>
            <person name="Slenker M."/>
        </authorList>
    </citation>
    <scope>NUCLEOTIDE SEQUENCE [LARGE SCALE GENOMIC DNA]</scope>
    <source>
        <tissue evidence="2">Leaf</tissue>
    </source>
</reference>
<organism evidence="2 3">
    <name type="scientific">Cardamine amara subsp. amara</name>
    <dbReference type="NCBI Taxonomy" id="228776"/>
    <lineage>
        <taxon>Eukaryota</taxon>
        <taxon>Viridiplantae</taxon>
        <taxon>Streptophyta</taxon>
        <taxon>Embryophyta</taxon>
        <taxon>Tracheophyta</taxon>
        <taxon>Spermatophyta</taxon>
        <taxon>Magnoliopsida</taxon>
        <taxon>eudicotyledons</taxon>
        <taxon>Gunneridae</taxon>
        <taxon>Pentapetalae</taxon>
        <taxon>rosids</taxon>
        <taxon>malvids</taxon>
        <taxon>Brassicales</taxon>
        <taxon>Brassicaceae</taxon>
        <taxon>Cardamineae</taxon>
        <taxon>Cardamine</taxon>
    </lineage>
</organism>
<dbReference type="EMBL" id="JBANAX010000872">
    <property type="protein sequence ID" value="KAL1190700.1"/>
    <property type="molecule type" value="Genomic_DNA"/>
</dbReference>
<feature type="region of interest" description="Disordered" evidence="1">
    <location>
        <begin position="138"/>
        <end position="161"/>
    </location>
</feature>
<evidence type="ECO:0000313" key="2">
    <source>
        <dbReference type="EMBL" id="KAL1190700.1"/>
    </source>
</evidence>
<dbReference type="InterPro" id="IPR005508">
    <property type="entry name" value="At2g31720-like"/>
</dbReference>
<evidence type="ECO:0000256" key="1">
    <source>
        <dbReference type="SAM" id="MobiDB-lite"/>
    </source>
</evidence>
<dbReference type="Pfam" id="PF03754">
    <property type="entry name" value="At2g31720-like"/>
    <property type="match status" value="1"/>
</dbReference>
<keyword evidence="3" id="KW-1185">Reference proteome</keyword>
<accession>A0ABD0Z7L9</accession>
<dbReference type="AlphaFoldDB" id="A0ABD0Z7L9"/>
<sequence length="161" mass="18484">MEKSDYSKYWKLEMMAESAESVFKEEERIVVDVPSPQKHDYSTPEWLVKVMKREKGYNPKLIMTRNLFMSDLDEVQACLSMPLKQVKNSDFLTEKETRIIDEQQESKDRKGAMNEFNVNDVTEIWSFRHGGGELGFALSPLTRSGPSTSSRASSSHDHTIA</sequence>
<name>A0ABD0Z7L9_CARAN</name>
<dbReference type="PANTHER" id="PTHR31541">
    <property type="entry name" value="B3 DOMAIN PLANT PROTEIN-RELATED"/>
    <property type="match status" value="1"/>
</dbReference>
<proteinExistence type="predicted"/>
<dbReference type="Proteomes" id="UP001558713">
    <property type="component" value="Unassembled WGS sequence"/>
</dbReference>
<comment type="caution">
    <text evidence="2">The sequence shown here is derived from an EMBL/GenBank/DDBJ whole genome shotgun (WGS) entry which is preliminary data.</text>
</comment>
<dbReference type="PANTHER" id="PTHR31541:SF56">
    <property type="entry name" value="DOMAIN PROTEIN, PUTATIVE (DUF313)-RELATED"/>
    <property type="match status" value="1"/>
</dbReference>
<feature type="compositionally biased region" description="Low complexity" evidence="1">
    <location>
        <begin position="144"/>
        <end position="153"/>
    </location>
</feature>
<gene>
    <name evidence="2" type="ORF">V5N11_000186</name>
</gene>
<protein>
    <submittedName>
        <fullName evidence="2">B3 domain-containing protein</fullName>
    </submittedName>
</protein>
<evidence type="ECO:0000313" key="3">
    <source>
        <dbReference type="Proteomes" id="UP001558713"/>
    </source>
</evidence>